<dbReference type="EMBL" id="JAWDJW010001149">
    <property type="protein sequence ID" value="KAK3079434.1"/>
    <property type="molecule type" value="Genomic_DNA"/>
</dbReference>
<dbReference type="Proteomes" id="UP001186974">
    <property type="component" value="Unassembled WGS sequence"/>
</dbReference>
<proteinExistence type="predicted"/>
<accession>A0ACC3DRY8</accession>
<gene>
    <name evidence="1" type="ORF">LTS18_004870</name>
</gene>
<reference evidence="1" key="1">
    <citation type="submission" date="2024-09" db="EMBL/GenBank/DDBJ databases">
        <title>Black Yeasts Isolated from many extreme environments.</title>
        <authorList>
            <person name="Coleine C."/>
            <person name="Stajich J.E."/>
            <person name="Selbmann L."/>
        </authorList>
    </citation>
    <scope>NUCLEOTIDE SEQUENCE</scope>
    <source>
        <strain evidence="1">CCFEE 5737</strain>
    </source>
</reference>
<protein>
    <submittedName>
        <fullName evidence="1">Uncharacterized protein</fullName>
    </submittedName>
</protein>
<sequence>MRMKNVSGLEKENTIRDRYRKRDVEKYGAWKDGRYLGPWEKLESDSTEVQGRVTRKIDGEVQGRKRSSEEVWEKRVEPIKSGEMFRWDPDEPEEKWSSDRRHYLDIVAKEWEEAARKTGALGRE</sequence>
<evidence type="ECO:0000313" key="1">
    <source>
        <dbReference type="EMBL" id="KAK3079434.1"/>
    </source>
</evidence>
<keyword evidence="2" id="KW-1185">Reference proteome</keyword>
<comment type="caution">
    <text evidence="1">The sequence shown here is derived from an EMBL/GenBank/DDBJ whole genome shotgun (WGS) entry which is preliminary data.</text>
</comment>
<name>A0ACC3DRY8_9PEZI</name>
<organism evidence="1 2">
    <name type="scientific">Coniosporium uncinatum</name>
    <dbReference type="NCBI Taxonomy" id="93489"/>
    <lineage>
        <taxon>Eukaryota</taxon>
        <taxon>Fungi</taxon>
        <taxon>Dikarya</taxon>
        <taxon>Ascomycota</taxon>
        <taxon>Pezizomycotina</taxon>
        <taxon>Dothideomycetes</taxon>
        <taxon>Dothideomycetes incertae sedis</taxon>
        <taxon>Coniosporium</taxon>
    </lineage>
</organism>
<evidence type="ECO:0000313" key="2">
    <source>
        <dbReference type="Proteomes" id="UP001186974"/>
    </source>
</evidence>